<dbReference type="Proteomes" id="UP000316095">
    <property type="component" value="Unassembled WGS sequence"/>
</dbReference>
<protein>
    <submittedName>
        <fullName evidence="1">Flagellar protein (FlbD)</fullName>
    </submittedName>
</protein>
<keyword evidence="1" id="KW-0966">Cell projection</keyword>
<keyword evidence="1" id="KW-0969">Cilium</keyword>
<comment type="caution">
    <text evidence="1">The sequence shown here is derived from an EMBL/GenBank/DDBJ whole genome shotgun (WGS) entry which is preliminary data.</text>
</comment>
<dbReference type="EMBL" id="SJPG01000001">
    <property type="protein sequence ID" value="TWT62038.1"/>
    <property type="molecule type" value="Genomic_DNA"/>
</dbReference>
<keyword evidence="2" id="KW-1185">Reference proteome</keyword>
<gene>
    <name evidence="1" type="ORF">Pan54_27770</name>
</gene>
<dbReference type="PANTHER" id="PTHR39185:SF1">
    <property type="entry name" value="SWARMING MOTILITY PROTEIN SWRD"/>
    <property type="match status" value="1"/>
</dbReference>
<organism evidence="1 2">
    <name type="scientific">Rubinisphaera italica</name>
    <dbReference type="NCBI Taxonomy" id="2527969"/>
    <lineage>
        <taxon>Bacteria</taxon>
        <taxon>Pseudomonadati</taxon>
        <taxon>Planctomycetota</taxon>
        <taxon>Planctomycetia</taxon>
        <taxon>Planctomycetales</taxon>
        <taxon>Planctomycetaceae</taxon>
        <taxon>Rubinisphaera</taxon>
    </lineage>
</organism>
<proteinExistence type="predicted"/>
<evidence type="ECO:0000313" key="2">
    <source>
        <dbReference type="Proteomes" id="UP000316095"/>
    </source>
</evidence>
<reference evidence="1 2" key="1">
    <citation type="submission" date="2019-02" db="EMBL/GenBank/DDBJ databases">
        <title>Deep-cultivation of Planctomycetes and their phenomic and genomic characterization uncovers novel biology.</title>
        <authorList>
            <person name="Wiegand S."/>
            <person name="Jogler M."/>
            <person name="Boedeker C."/>
            <person name="Pinto D."/>
            <person name="Vollmers J."/>
            <person name="Rivas-Marin E."/>
            <person name="Kohn T."/>
            <person name="Peeters S.H."/>
            <person name="Heuer A."/>
            <person name="Rast P."/>
            <person name="Oberbeckmann S."/>
            <person name="Bunk B."/>
            <person name="Jeske O."/>
            <person name="Meyerdierks A."/>
            <person name="Storesund J.E."/>
            <person name="Kallscheuer N."/>
            <person name="Luecker S."/>
            <person name="Lage O.M."/>
            <person name="Pohl T."/>
            <person name="Merkel B.J."/>
            <person name="Hornburger P."/>
            <person name="Mueller R.-W."/>
            <person name="Bruemmer F."/>
            <person name="Labrenz M."/>
            <person name="Spormann A.M."/>
            <person name="Op Den Camp H."/>
            <person name="Overmann J."/>
            <person name="Amann R."/>
            <person name="Jetten M.S.M."/>
            <person name="Mascher T."/>
            <person name="Medema M.H."/>
            <person name="Devos D.P."/>
            <person name="Kaster A.-K."/>
            <person name="Ovreas L."/>
            <person name="Rohde M."/>
            <person name="Galperin M.Y."/>
            <person name="Jogler C."/>
        </authorList>
    </citation>
    <scope>NUCLEOTIDE SEQUENCE [LARGE SCALE GENOMIC DNA]</scope>
    <source>
        <strain evidence="1 2">Pan54</strain>
    </source>
</reference>
<evidence type="ECO:0000313" key="1">
    <source>
        <dbReference type="EMBL" id="TWT62038.1"/>
    </source>
</evidence>
<sequence length="71" mass="8192">MKEHPLIKLTKLNGDQFVLNAELIRYIESRPDTYITLTSDDRLIVLESVDEVVKRSVDYSRSVRRIPGMGT</sequence>
<dbReference type="AlphaFoldDB" id="A0A5C5XH75"/>
<dbReference type="Pfam" id="PF06289">
    <property type="entry name" value="FlbD"/>
    <property type="match status" value="1"/>
</dbReference>
<accession>A0A5C5XH75</accession>
<name>A0A5C5XH75_9PLAN</name>
<dbReference type="PANTHER" id="PTHR39185">
    <property type="entry name" value="SWARMING MOTILITY PROTEIN SWRD"/>
    <property type="match status" value="1"/>
</dbReference>
<dbReference type="InterPro" id="IPR009384">
    <property type="entry name" value="SwrD-like"/>
</dbReference>
<keyword evidence="1" id="KW-0282">Flagellum</keyword>